<accession>A0A857MJ83</accession>
<name>A0A857MJ83_9ACTN</name>
<protein>
    <submittedName>
        <fullName evidence="1">Uncharacterized protein</fullName>
    </submittedName>
</protein>
<dbReference type="SUPFAM" id="SSF56349">
    <property type="entry name" value="DNA breaking-rejoining enzymes"/>
    <property type="match status" value="1"/>
</dbReference>
<dbReference type="InterPro" id="IPR013762">
    <property type="entry name" value="Integrase-like_cat_sf"/>
</dbReference>
<dbReference type="EMBL" id="CP045810">
    <property type="protein sequence ID" value="QHN41301.1"/>
    <property type="molecule type" value="Genomic_DNA"/>
</dbReference>
<dbReference type="Gene3D" id="1.10.443.10">
    <property type="entry name" value="Intergrase catalytic core"/>
    <property type="match status" value="1"/>
</dbReference>
<dbReference type="AlphaFoldDB" id="A0A857MJ83"/>
<dbReference type="GO" id="GO:0003677">
    <property type="term" value="F:DNA binding"/>
    <property type="evidence" value="ECO:0007669"/>
    <property type="project" value="InterPro"/>
</dbReference>
<organism evidence="1">
    <name type="scientific">Gordonia amarae</name>
    <dbReference type="NCBI Taxonomy" id="36821"/>
    <lineage>
        <taxon>Bacteria</taxon>
        <taxon>Bacillati</taxon>
        <taxon>Actinomycetota</taxon>
        <taxon>Actinomycetes</taxon>
        <taxon>Mycobacteriales</taxon>
        <taxon>Gordoniaceae</taxon>
        <taxon>Gordonia</taxon>
    </lineage>
</organism>
<dbReference type="GO" id="GO:0006310">
    <property type="term" value="P:DNA recombination"/>
    <property type="evidence" value="ECO:0007669"/>
    <property type="project" value="InterPro"/>
</dbReference>
<evidence type="ECO:0000313" key="1">
    <source>
        <dbReference type="EMBL" id="QHN41301.1"/>
    </source>
</evidence>
<gene>
    <name evidence="1" type="ORF">GII30_20905</name>
</gene>
<proteinExistence type="predicted"/>
<reference evidence="1" key="1">
    <citation type="journal article" date="2021" name="Nat. Microbiol.">
        <title>Cocultivation of an ultrasmall environmental parasitic bacterium with lytic ability against bacteria associated with wastewater foams.</title>
        <authorList>
            <person name="Batinovic S."/>
            <person name="Rose J.J.A."/>
            <person name="Ratcliffe J."/>
            <person name="Seviour R.J."/>
            <person name="Petrovski S."/>
        </authorList>
    </citation>
    <scope>NUCLEOTIDE SEQUENCE</scope>
    <source>
        <strain evidence="1">CON44</strain>
    </source>
</reference>
<sequence>MAIESSASVVAVSRMLGHQDASTTLRHYAGLFPDTFDDIAGRMDIAIKRVLTPDTDDDSE</sequence>
<dbReference type="InterPro" id="IPR011010">
    <property type="entry name" value="DNA_brk_join_enz"/>
</dbReference>
<dbReference type="GO" id="GO:0015074">
    <property type="term" value="P:DNA integration"/>
    <property type="evidence" value="ECO:0007669"/>
    <property type="project" value="InterPro"/>
</dbReference>